<evidence type="ECO:0000313" key="2">
    <source>
        <dbReference type="EMBL" id="NGN39953.1"/>
    </source>
</evidence>
<gene>
    <name evidence="2" type="ORF">G6N74_02640</name>
</gene>
<dbReference type="EMBL" id="JAAKZG010000001">
    <property type="protein sequence ID" value="NGN39953.1"/>
    <property type="molecule type" value="Genomic_DNA"/>
</dbReference>
<dbReference type="CDD" id="cd16279">
    <property type="entry name" value="metallo-hydrolase-like_MBL-fold"/>
    <property type="match status" value="1"/>
</dbReference>
<keyword evidence="3" id="KW-1185">Reference proteome</keyword>
<name>A0A7C9R6Z9_9HYPH</name>
<keyword evidence="2" id="KW-0378">Hydrolase</keyword>
<dbReference type="SUPFAM" id="SSF56281">
    <property type="entry name" value="Metallo-hydrolase/oxidoreductase"/>
    <property type="match status" value="1"/>
</dbReference>
<reference evidence="2 3" key="1">
    <citation type="submission" date="2020-02" db="EMBL/GenBank/DDBJ databases">
        <title>Genome sequence of the type strain CGMCC 1.15528 of Mesorhizobium zhangyense.</title>
        <authorList>
            <person name="Gao J."/>
            <person name="Sun J."/>
        </authorList>
    </citation>
    <scope>NUCLEOTIDE SEQUENCE [LARGE SCALE GENOMIC DNA]</scope>
    <source>
        <strain evidence="2 3">CGMCC 1.15528</strain>
    </source>
</reference>
<dbReference type="GO" id="GO:0016787">
    <property type="term" value="F:hydrolase activity"/>
    <property type="evidence" value="ECO:0007669"/>
    <property type="project" value="UniProtKB-KW"/>
</dbReference>
<organism evidence="2 3">
    <name type="scientific">Mesorhizobium zhangyense</name>
    <dbReference type="NCBI Taxonomy" id="1776730"/>
    <lineage>
        <taxon>Bacteria</taxon>
        <taxon>Pseudomonadati</taxon>
        <taxon>Pseudomonadota</taxon>
        <taxon>Alphaproteobacteria</taxon>
        <taxon>Hyphomicrobiales</taxon>
        <taxon>Phyllobacteriaceae</taxon>
        <taxon>Mesorhizobium</taxon>
    </lineage>
</organism>
<comment type="caution">
    <text evidence="2">The sequence shown here is derived from an EMBL/GenBank/DDBJ whole genome shotgun (WGS) entry which is preliminary data.</text>
</comment>
<dbReference type="Gene3D" id="3.60.15.10">
    <property type="entry name" value="Ribonuclease Z/Hydroxyacylglutathione hydrolase-like"/>
    <property type="match status" value="1"/>
</dbReference>
<dbReference type="AlphaFoldDB" id="A0A7C9R6Z9"/>
<dbReference type="Proteomes" id="UP000481252">
    <property type="component" value="Unassembled WGS sequence"/>
</dbReference>
<sequence>MADTLRLTILGCGSSPGTPRITGDWGNCDPQNPKNRRMRAAAMVERIKPDGATTRVVIDTGPDFREQMLMAGVKRIDGVIYTHAHADHIHGIDDLRGYVLEQRQLMDIYADQPTLDRLYEAFGYCFKTPAGSSYPPILRAHEIEHSNPVVIEGKGGALTFMPLPQIHGDIISLGFRIGDLAYCPDVSHFPPATAERLQDLDLLVIDALQYRTHPSHFSLAEALEWIETLAPRRAVLTHMHVPLDYETVNAETPAHIEPAYDGMKLEIPLESN</sequence>
<dbReference type="Pfam" id="PF12706">
    <property type="entry name" value="Lactamase_B_2"/>
    <property type="match status" value="1"/>
</dbReference>
<proteinExistence type="predicted"/>
<evidence type="ECO:0000313" key="3">
    <source>
        <dbReference type="Proteomes" id="UP000481252"/>
    </source>
</evidence>
<dbReference type="PANTHER" id="PTHR42663">
    <property type="entry name" value="HYDROLASE C777.06C-RELATED-RELATED"/>
    <property type="match status" value="1"/>
</dbReference>
<dbReference type="InterPro" id="IPR036866">
    <property type="entry name" value="RibonucZ/Hydroxyglut_hydro"/>
</dbReference>
<dbReference type="RefSeq" id="WP_165113933.1">
    <property type="nucleotide sequence ID" value="NZ_JAAKZG010000001.1"/>
</dbReference>
<dbReference type="PANTHER" id="PTHR42663:SF6">
    <property type="entry name" value="HYDROLASE C777.06C-RELATED"/>
    <property type="match status" value="1"/>
</dbReference>
<evidence type="ECO:0000259" key="1">
    <source>
        <dbReference type="Pfam" id="PF12706"/>
    </source>
</evidence>
<feature type="domain" description="Metallo-beta-lactamase" evidence="1">
    <location>
        <begin position="54"/>
        <end position="239"/>
    </location>
</feature>
<dbReference type="InterPro" id="IPR001279">
    <property type="entry name" value="Metallo-B-lactamas"/>
</dbReference>
<protein>
    <submittedName>
        <fullName evidence="2">MBL fold metallo-hydrolase</fullName>
    </submittedName>
</protein>
<accession>A0A7C9R6Z9</accession>